<keyword evidence="3" id="KW-1185">Reference proteome</keyword>
<comment type="caution">
    <text evidence="2">The sequence shown here is derived from an EMBL/GenBank/DDBJ whole genome shotgun (WGS) entry which is preliminary data.</text>
</comment>
<dbReference type="Proteomes" id="UP001516400">
    <property type="component" value="Unassembled WGS sequence"/>
</dbReference>
<feature type="region of interest" description="Disordered" evidence="1">
    <location>
        <begin position="120"/>
        <end position="146"/>
    </location>
</feature>
<sequence>MVDNTSSYFIDQISNLCDENNEFSLLAQELYPSNSVLDVGFFRIFRGSWRGILALEVDTDIDEHKNSDAGEEQQEYFVSTLGVIEKIPDGAETYENDRIQNALVIYLKEKRTKITVEAGKNAADAEFSENDARELSVESEERDSEL</sequence>
<protein>
    <submittedName>
        <fullName evidence="2">Uncharacterized protein</fullName>
    </submittedName>
</protein>
<feature type="compositionally biased region" description="Acidic residues" evidence="1">
    <location>
        <begin position="137"/>
        <end position="146"/>
    </location>
</feature>
<name>A0ABD2PHB6_9CUCU</name>
<organism evidence="2 3">
    <name type="scientific">Cryptolaemus montrouzieri</name>
    <dbReference type="NCBI Taxonomy" id="559131"/>
    <lineage>
        <taxon>Eukaryota</taxon>
        <taxon>Metazoa</taxon>
        <taxon>Ecdysozoa</taxon>
        <taxon>Arthropoda</taxon>
        <taxon>Hexapoda</taxon>
        <taxon>Insecta</taxon>
        <taxon>Pterygota</taxon>
        <taxon>Neoptera</taxon>
        <taxon>Endopterygota</taxon>
        <taxon>Coleoptera</taxon>
        <taxon>Polyphaga</taxon>
        <taxon>Cucujiformia</taxon>
        <taxon>Coccinelloidea</taxon>
        <taxon>Coccinellidae</taxon>
        <taxon>Scymninae</taxon>
        <taxon>Scymnini</taxon>
        <taxon>Cryptolaemus</taxon>
    </lineage>
</organism>
<accession>A0ABD2PHB6</accession>
<evidence type="ECO:0000313" key="2">
    <source>
        <dbReference type="EMBL" id="KAL3290339.1"/>
    </source>
</evidence>
<proteinExistence type="predicted"/>
<dbReference type="AlphaFoldDB" id="A0ABD2PHB6"/>
<dbReference type="EMBL" id="JABFTP020000186">
    <property type="protein sequence ID" value="KAL3290339.1"/>
    <property type="molecule type" value="Genomic_DNA"/>
</dbReference>
<gene>
    <name evidence="2" type="ORF">HHI36_023683</name>
</gene>
<reference evidence="2 3" key="1">
    <citation type="journal article" date="2021" name="BMC Biol.">
        <title>Horizontally acquired antibacterial genes associated with adaptive radiation of ladybird beetles.</title>
        <authorList>
            <person name="Li H.S."/>
            <person name="Tang X.F."/>
            <person name="Huang Y.H."/>
            <person name="Xu Z.Y."/>
            <person name="Chen M.L."/>
            <person name="Du X.Y."/>
            <person name="Qiu B.Y."/>
            <person name="Chen P.T."/>
            <person name="Zhang W."/>
            <person name="Slipinski A."/>
            <person name="Escalona H.E."/>
            <person name="Waterhouse R.M."/>
            <person name="Zwick A."/>
            <person name="Pang H."/>
        </authorList>
    </citation>
    <scope>NUCLEOTIDE SEQUENCE [LARGE SCALE GENOMIC DNA]</scope>
    <source>
        <strain evidence="2">SYSU2018</strain>
    </source>
</reference>
<evidence type="ECO:0000313" key="3">
    <source>
        <dbReference type="Proteomes" id="UP001516400"/>
    </source>
</evidence>
<evidence type="ECO:0000256" key="1">
    <source>
        <dbReference type="SAM" id="MobiDB-lite"/>
    </source>
</evidence>